<dbReference type="EMBL" id="KV875101">
    <property type="protein sequence ID" value="OIW25520.1"/>
    <property type="molecule type" value="Genomic_DNA"/>
</dbReference>
<evidence type="ECO:0000256" key="1">
    <source>
        <dbReference type="SAM" id="MobiDB-lite"/>
    </source>
</evidence>
<dbReference type="Proteomes" id="UP000182658">
    <property type="component" value="Unassembled WGS sequence"/>
</dbReference>
<evidence type="ECO:0000313" key="2">
    <source>
        <dbReference type="EMBL" id="OIW25520.1"/>
    </source>
</evidence>
<evidence type="ECO:0000313" key="3">
    <source>
        <dbReference type="Proteomes" id="UP000182658"/>
    </source>
</evidence>
<dbReference type="STRING" id="1408157.A0A1J7J6U5"/>
<dbReference type="InterPro" id="IPR036770">
    <property type="entry name" value="Ankyrin_rpt-contain_sf"/>
</dbReference>
<reference evidence="2 3" key="1">
    <citation type="submission" date="2016-10" db="EMBL/GenBank/DDBJ databases">
        <title>Draft genome sequence of Coniochaeta ligniaria NRRL30616, a lignocellulolytic fungus for bioabatement of inhibitors in plant biomass hydrolysates.</title>
        <authorList>
            <consortium name="DOE Joint Genome Institute"/>
            <person name="Jimenez D.J."/>
            <person name="Hector R.E."/>
            <person name="Riley R."/>
            <person name="Sun H."/>
            <person name="Grigoriev I.V."/>
            <person name="Van Elsas J.D."/>
            <person name="Nichols N.N."/>
        </authorList>
    </citation>
    <scope>NUCLEOTIDE SEQUENCE [LARGE SCALE GENOMIC DNA]</scope>
    <source>
        <strain evidence="2 3">NRRL 30616</strain>
    </source>
</reference>
<name>A0A1J7J6U5_9PEZI</name>
<protein>
    <submittedName>
        <fullName evidence="2">Ankyrin</fullName>
    </submittedName>
</protein>
<keyword evidence="3" id="KW-1185">Reference proteome</keyword>
<organism evidence="2 3">
    <name type="scientific">Coniochaeta ligniaria NRRL 30616</name>
    <dbReference type="NCBI Taxonomy" id="1408157"/>
    <lineage>
        <taxon>Eukaryota</taxon>
        <taxon>Fungi</taxon>
        <taxon>Dikarya</taxon>
        <taxon>Ascomycota</taxon>
        <taxon>Pezizomycotina</taxon>
        <taxon>Sordariomycetes</taxon>
        <taxon>Sordariomycetidae</taxon>
        <taxon>Coniochaetales</taxon>
        <taxon>Coniochaetaceae</taxon>
        <taxon>Coniochaeta</taxon>
    </lineage>
</organism>
<sequence>MTRLVNPPPAPASCGPPRIHPDPRYPARPPLPRRLPEEVIEQLRDAASTNDLSAIDKLLDTHRTINTLGLDRVMTKALERDYAAVVERLLGYGMSMDYTFALEAVGFKAKESLDLFLRRGFDFNEPISFNEPTVFAYAVHEPEMALWLLEHAGADLNKATGLDVTPMSFAAEDASPELLRKLLKRGGDVRRGEVLQHALDRRGAAADDIVEVLGLLIDHDAPLNAIMYENHQPSTNMFFFMPLGTPLHKAAEMGKADAVISFNHRGINVVQRLRTVLIGTIPLKAQEDILLQSYRVAAIQLHGFLGPL</sequence>
<feature type="region of interest" description="Disordered" evidence="1">
    <location>
        <begin position="1"/>
        <end position="32"/>
    </location>
</feature>
<gene>
    <name evidence="2" type="ORF">CONLIGDRAFT_672548</name>
</gene>
<dbReference type="InParanoid" id="A0A1J7J6U5"/>
<dbReference type="AlphaFoldDB" id="A0A1J7J6U5"/>
<proteinExistence type="predicted"/>
<dbReference type="SUPFAM" id="SSF48403">
    <property type="entry name" value="Ankyrin repeat"/>
    <property type="match status" value="1"/>
</dbReference>
<accession>A0A1J7J6U5</accession>
<dbReference type="Gene3D" id="1.25.40.20">
    <property type="entry name" value="Ankyrin repeat-containing domain"/>
    <property type="match status" value="1"/>
</dbReference>
<dbReference type="OrthoDB" id="194358at2759"/>
<feature type="compositionally biased region" description="Pro residues" evidence="1">
    <location>
        <begin position="1"/>
        <end position="11"/>
    </location>
</feature>